<dbReference type="Proteomes" id="UP000675664">
    <property type="component" value="Unassembled WGS sequence"/>
</dbReference>
<dbReference type="AlphaFoldDB" id="A0A8J8B2I0"/>
<dbReference type="EMBL" id="JAGSND010000012">
    <property type="protein sequence ID" value="MBR0599319.1"/>
    <property type="molecule type" value="Genomic_DNA"/>
</dbReference>
<organism evidence="10 11">
    <name type="scientific">Sinanaerobacter chloroacetimidivorans</name>
    <dbReference type="NCBI Taxonomy" id="2818044"/>
    <lineage>
        <taxon>Bacteria</taxon>
        <taxon>Bacillati</taxon>
        <taxon>Bacillota</taxon>
        <taxon>Clostridia</taxon>
        <taxon>Peptostreptococcales</taxon>
        <taxon>Anaerovoracaceae</taxon>
        <taxon>Sinanaerobacter</taxon>
    </lineage>
</organism>
<evidence type="ECO:0000256" key="5">
    <source>
        <dbReference type="ARBA" id="ARBA00022729"/>
    </source>
</evidence>
<sequence>MGKASLYKIAVFFIVICMMVTAAIPMTSWAEEEGFSILSSPAEGDAYVYSGWASNSSQSVTFPDGIVIDGTQPGAYSTIKQGVSGVQAGRTLFIADGSYTGANNRNITINKNISMIGQSLAGTVIDAQQASRIFTISAGRNVTIRNITMANGQISTVSGFDFYFGGGAIFNKGTLTVNDCAFTGNTAQGNDVFVGGAVYNYENSTLKINHCIFLNNVAQDWGGAIYSDWYATLEIKDSTFTGNTAPFGGAICSSTGLLTVEGSTFANNSATADYNSGGGGAISSSADEVLVKDCAFISNAAAADGGAISFASAAAVEDSIFTDNSADSGGAVHNGENATLIVTGSTFTNNTGGNYGGAIVNYGKFNLEESILVQNSAAGYGGALYTGFDDCNISNSTFESNRVTSTWSGDGKGGAVCSFDCILRLDTCDFINNLADNNGGAIYNDEPWFRESSTLEAINCNFTDNRTNTGINRNGGAIYNCDILMLKACDLSNNTAGTDGGAIYNDGGNAEIHFNRITGNMPGNSQISHSSGTMNIANNWWGDNEGSDGKIAGIGLTPATWLVLTVSRDREVLDLGESSTVTADLLYDNQGNYYAPSNGHIPDGIHVAFDESGIPPLGSFNPLSGTMVDGQASTAFTANRPGAANIMVSVDNQQVSAQIDIEDIAIIPGRPDTGGRARTSELVTIDSAGNITAAPKFNQNTFIAATEIGTSILNKAFERVAKNSDGKRAVEITINVEKGAKAYEPTLPASALTSSGTGTEFVIKTGFASVTLSGGMLEQEAAACAEKVSLTVAQTDSSDIDNEEARERIGGRPVIQLSLKLDGKPYAWSNENTPVTVSIPYQPTAQELADSEHITVWYIDGRGNVAEVPSGRYDPATGTVTFSTTHFSNFTVVYVTKTYDDLGRVAWAKKPIEVLASKGILKGISETEYAPQTNITRADFLYCLVRTLGADAKADGNFDDIGKDAYYYKEIAAARKLGITGGTGNNKFSPDAGITRQDMMVLTERALRMLNRLDAQGTASDLSQFADKSLVAAYAVNGVASVVKEGLITGSGGKINPRGNTTRAEAAVFLYRIYNND</sequence>
<dbReference type="GO" id="GO:0009279">
    <property type="term" value="C:cell outer membrane"/>
    <property type="evidence" value="ECO:0007669"/>
    <property type="project" value="UniProtKB-SubCell"/>
</dbReference>
<evidence type="ECO:0000256" key="4">
    <source>
        <dbReference type="ARBA" id="ARBA00022525"/>
    </source>
</evidence>
<dbReference type="Gene3D" id="2.60.40.10">
    <property type="entry name" value="Immunoglobulins"/>
    <property type="match status" value="1"/>
</dbReference>
<dbReference type="GO" id="GO:0005576">
    <property type="term" value="C:extracellular region"/>
    <property type="evidence" value="ECO:0007669"/>
    <property type="project" value="UniProtKB-SubCell"/>
</dbReference>
<feature type="domain" description="SLH" evidence="9">
    <location>
        <begin position="895"/>
        <end position="953"/>
    </location>
</feature>
<evidence type="ECO:0000313" key="11">
    <source>
        <dbReference type="Proteomes" id="UP000675664"/>
    </source>
</evidence>
<dbReference type="InterPro" id="IPR012334">
    <property type="entry name" value="Pectin_lyas_fold"/>
</dbReference>
<keyword evidence="6" id="KW-0677">Repeat</keyword>
<evidence type="ECO:0000256" key="1">
    <source>
        <dbReference type="ARBA" id="ARBA00004196"/>
    </source>
</evidence>
<keyword evidence="5" id="KW-0732">Signal</keyword>
<evidence type="ECO:0000259" key="9">
    <source>
        <dbReference type="PROSITE" id="PS51272"/>
    </source>
</evidence>
<evidence type="ECO:0000256" key="6">
    <source>
        <dbReference type="ARBA" id="ARBA00022737"/>
    </source>
</evidence>
<dbReference type="Pfam" id="PF02415">
    <property type="entry name" value="Chlam_PMP"/>
    <property type="match status" value="4"/>
</dbReference>
<keyword evidence="11" id="KW-1185">Reference proteome</keyword>
<keyword evidence="8" id="KW-0998">Cell outer membrane</keyword>
<gene>
    <name evidence="10" type="ORF">KCX82_15640</name>
</gene>
<comment type="caution">
    <text evidence="10">The sequence shown here is derived from an EMBL/GenBank/DDBJ whole genome shotgun (WGS) entry which is preliminary data.</text>
</comment>
<reference evidence="10" key="1">
    <citation type="submission" date="2021-04" db="EMBL/GenBank/DDBJ databases">
        <title>Sinoanaerobacter chloroacetimidivorans sp. nov., an obligate anaerobic bacterium isolated from anaerobic sludge.</title>
        <authorList>
            <person name="Bao Y."/>
        </authorList>
    </citation>
    <scope>NUCLEOTIDE SEQUENCE</scope>
    <source>
        <strain evidence="10">BAD-6</strain>
    </source>
</reference>
<dbReference type="InterPro" id="IPR003368">
    <property type="entry name" value="POMP_repeat"/>
</dbReference>
<evidence type="ECO:0000256" key="2">
    <source>
        <dbReference type="ARBA" id="ARBA00004442"/>
    </source>
</evidence>
<dbReference type="SUPFAM" id="SSF51126">
    <property type="entry name" value="Pectin lyase-like"/>
    <property type="match status" value="2"/>
</dbReference>
<proteinExistence type="predicted"/>
<feature type="domain" description="SLH" evidence="9">
    <location>
        <begin position="1022"/>
        <end position="1077"/>
    </location>
</feature>
<protein>
    <submittedName>
        <fullName evidence="10">S-layer homology domain-containing protein</fullName>
    </submittedName>
</protein>
<name>A0A8J8B2I0_9FIRM</name>
<dbReference type="Pfam" id="PF00395">
    <property type="entry name" value="SLH"/>
    <property type="match status" value="3"/>
</dbReference>
<dbReference type="InterPro" id="IPR011050">
    <property type="entry name" value="Pectin_lyase_fold/virulence"/>
</dbReference>
<dbReference type="Gene3D" id="2.160.20.10">
    <property type="entry name" value="Single-stranded right-handed beta-helix, Pectin lyase-like"/>
    <property type="match status" value="1"/>
</dbReference>
<accession>A0A8J8B2I0</accession>
<dbReference type="InterPro" id="IPR013783">
    <property type="entry name" value="Ig-like_fold"/>
</dbReference>
<evidence type="ECO:0000256" key="8">
    <source>
        <dbReference type="ARBA" id="ARBA00023237"/>
    </source>
</evidence>
<dbReference type="PROSITE" id="PS51272">
    <property type="entry name" value="SLH"/>
    <property type="match status" value="3"/>
</dbReference>
<dbReference type="InterPro" id="IPR001119">
    <property type="entry name" value="SLH_dom"/>
</dbReference>
<evidence type="ECO:0000256" key="3">
    <source>
        <dbReference type="ARBA" id="ARBA00004613"/>
    </source>
</evidence>
<keyword evidence="7" id="KW-0472">Membrane</keyword>
<dbReference type="PANTHER" id="PTHR11319">
    <property type="entry name" value="G PROTEIN-COUPLED RECEPTOR-RELATED"/>
    <property type="match status" value="1"/>
</dbReference>
<dbReference type="PANTHER" id="PTHR11319:SF35">
    <property type="entry name" value="OUTER MEMBRANE PROTEIN PMPC-RELATED"/>
    <property type="match status" value="1"/>
</dbReference>
<evidence type="ECO:0000256" key="7">
    <source>
        <dbReference type="ARBA" id="ARBA00023136"/>
    </source>
</evidence>
<comment type="subcellular location">
    <subcellularLocation>
        <location evidence="1">Cell envelope</location>
    </subcellularLocation>
    <subcellularLocation>
        <location evidence="2">Cell outer membrane</location>
    </subcellularLocation>
    <subcellularLocation>
        <location evidence="3">Secreted</location>
    </subcellularLocation>
</comment>
<dbReference type="RefSeq" id="WP_227019452.1">
    <property type="nucleotide sequence ID" value="NZ_JAGSND010000012.1"/>
</dbReference>
<reference evidence="10" key="2">
    <citation type="submission" date="2021-04" db="EMBL/GenBank/DDBJ databases">
        <authorList>
            <person name="Liu J."/>
        </authorList>
    </citation>
    <scope>NUCLEOTIDE SEQUENCE</scope>
    <source>
        <strain evidence="10">BAD-6</strain>
    </source>
</reference>
<feature type="domain" description="SLH" evidence="9">
    <location>
        <begin position="954"/>
        <end position="1017"/>
    </location>
</feature>
<keyword evidence="4" id="KW-0964">Secreted</keyword>
<evidence type="ECO:0000313" key="10">
    <source>
        <dbReference type="EMBL" id="MBR0599319.1"/>
    </source>
</evidence>